<accession>A0A7J4IWP5</accession>
<dbReference type="InterPro" id="IPR036412">
    <property type="entry name" value="HAD-like_sf"/>
</dbReference>
<protein>
    <recommendedName>
        <fullName evidence="3">HAD family hydrolase</fullName>
    </recommendedName>
</protein>
<dbReference type="AlphaFoldDB" id="A0A7J4IWP5"/>
<evidence type="ECO:0008006" key="3">
    <source>
        <dbReference type="Google" id="ProtNLM"/>
    </source>
</evidence>
<dbReference type="EMBL" id="DUGC01000071">
    <property type="protein sequence ID" value="HIH09943.1"/>
    <property type="molecule type" value="Genomic_DNA"/>
</dbReference>
<dbReference type="Proteomes" id="UP000565078">
    <property type="component" value="Unassembled WGS sequence"/>
</dbReference>
<reference evidence="2" key="1">
    <citation type="journal article" date="2020" name="bioRxiv">
        <title>A rank-normalized archaeal taxonomy based on genome phylogeny resolves widespread incomplete and uneven classifications.</title>
        <authorList>
            <person name="Rinke C."/>
            <person name="Chuvochina M."/>
            <person name="Mussig A.J."/>
            <person name="Chaumeil P.-A."/>
            <person name="Waite D.W."/>
            <person name="Whitman W.B."/>
            <person name="Parks D.H."/>
            <person name="Hugenholtz P."/>
        </authorList>
    </citation>
    <scope>NUCLEOTIDE SEQUENCE [LARGE SCALE GENOMIC DNA]</scope>
</reference>
<name>A0A7J4IWP5_9ARCH</name>
<dbReference type="InterPro" id="IPR023214">
    <property type="entry name" value="HAD_sf"/>
</dbReference>
<dbReference type="SUPFAM" id="SSF56784">
    <property type="entry name" value="HAD-like"/>
    <property type="match status" value="1"/>
</dbReference>
<gene>
    <name evidence="1" type="ORF">HA254_04720</name>
</gene>
<sequence>MRIPRIKDIRSKLGAAKLLGIVVKNSLTFKIRHRALGRYRRTEFDTIIVDMDGTIYKTDANLEALMLAYPEVMDSGKTSGEELYDSILARIAGGEYSIERAIIEGNKFLMARQFGRQHFFKVLDAVRPTLRKPLINALKEIKASGKTIVLATLSSRDFGEILNAYLKRKYNFEFDCIAGTKLSFSQNGEISGLLSICGTKDFEIEGIHVKTKLTALKEALEEKGKQFDMKKAVLITDSYADIDIAKMLVTILIKPSNPTAAQKVSHRLRLADYILPDNSDLDINLQSIVLGAEKEEGASAVT</sequence>
<dbReference type="Pfam" id="PF00702">
    <property type="entry name" value="Hydrolase"/>
    <property type="match status" value="1"/>
</dbReference>
<comment type="caution">
    <text evidence="1">The sequence shown here is derived from an EMBL/GenBank/DDBJ whole genome shotgun (WGS) entry which is preliminary data.</text>
</comment>
<dbReference type="Gene3D" id="3.40.50.1000">
    <property type="entry name" value="HAD superfamily/HAD-like"/>
    <property type="match status" value="1"/>
</dbReference>
<organism evidence="1 2">
    <name type="scientific">Candidatus Iainarchaeum sp</name>
    <dbReference type="NCBI Taxonomy" id="3101447"/>
    <lineage>
        <taxon>Archaea</taxon>
        <taxon>Candidatus Iainarchaeota</taxon>
        <taxon>Candidatus Iainarchaeia</taxon>
        <taxon>Candidatus Iainarchaeales</taxon>
        <taxon>Candidatus Iainarchaeaceae</taxon>
        <taxon>Candidatus Iainarchaeum</taxon>
    </lineage>
</organism>
<evidence type="ECO:0000313" key="1">
    <source>
        <dbReference type="EMBL" id="HIH09943.1"/>
    </source>
</evidence>
<proteinExistence type="predicted"/>
<evidence type="ECO:0000313" key="2">
    <source>
        <dbReference type="Proteomes" id="UP000565078"/>
    </source>
</evidence>